<protein>
    <submittedName>
        <fullName evidence="2">Polyketide biosynthesis acyl carrier protein</fullName>
    </submittedName>
</protein>
<evidence type="ECO:0000313" key="2">
    <source>
        <dbReference type="EMBL" id="SFS42640.1"/>
    </source>
</evidence>
<dbReference type="PROSITE" id="PS50075">
    <property type="entry name" value="CARRIER"/>
    <property type="match status" value="1"/>
</dbReference>
<sequence>MNKNQIFETLKGNILEILPDLNPEHITLDNSMINLGANSIDRMDIIVDTMEKLNVNIPLVQFSQVSNLKELVDVLHAQQS</sequence>
<dbReference type="RefSeq" id="WP_091833697.1">
    <property type="nucleotide sequence ID" value="NZ_FPAA01000002.1"/>
</dbReference>
<dbReference type="Proteomes" id="UP000198660">
    <property type="component" value="Unassembled WGS sequence"/>
</dbReference>
<proteinExistence type="predicted"/>
<evidence type="ECO:0000313" key="3">
    <source>
        <dbReference type="Proteomes" id="UP000198660"/>
    </source>
</evidence>
<dbReference type="AlphaFoldDB" id="A0A1I6PRA1"/>
<dbReference type="OrthoDB" id="487863at2"/>
<name>A0A1I6PRA1_9BACL</name>
<organism evidence="2 3">
    <name type="scientific">Marininema halotolerans</name>
    <dbReference type="NCBI Taxonomy" id="1155944"/>
    <lineage>
        <taxon>Bacteria</taxon>
        <taxon>Bacillati</taxon>
        <taxon>Bacillota</taxon>
        <taxon>Bacilli</taxon>
        <taxon>Bacillales</taxon>
        <taxon>Thermoactinomycetaceae</taxon>
        <taxon>Marininema</taxon>
    </lineage>
</organism>
<evidence type="ECO:0000259" key="1">
    <source>
        <dbReference type="PROSITE" id="PS50075"/>
    </source>
</evidence>
<feature type="domain" description="Carrier" evidence="1">
    <location>
        <begin position="1"/>
        <end position="79"/>
    </location>
</feature>
<dbReference type="Gene3D" id="1.10.1200.10">
    <property type="entry name" value="ACP-like"/>
    <property type="match status" value="1"/>
</dbReference>
<dbReference type="EMBL" id="FPAA01000002">
    <property type="protein sequence ID" value="SFS42640.1"/>
    <property type="molecule type" value="Genomic_DNA"/>
</dbReference>
<reference evidence="3" key="1">
    <citation type="submission" date="2016-10" db="EMBL/GenBank/DDBJ databases">
        <authorList>
            <person name="Varghese N."/>
            <person name="Submissions S."/>
        </authorList>
    </citation>
    <scope>NUCLEOTIDE SEQUENCE [LARGE SCALE GENOMIC DNA]</scope>
    <source>
        <strain evidence="3">DSM 45789</strain>
    </source>
</reference>
<dbReference type="NCBIfam" id="NF005502">
    <property type="entry name" value="PRK07117.1"/>
    <property type="match status" value="1"/>
</dbReference>
<dbReference type="InterPro" id="IPR036736">
    <property type="entry name" value="ACP-like_sf"/>
</dbReference>
<dbReference type="SUPFAM" id="SSF47336">
    <property type="entry name" value="ACP-like"/>
    <property type="match status" value="1"/>
</dbReference>
<dbReference type="Pfam" id="PF00550">
    <property type="entry name" value="PP-binding"/>
    <property type="match status" value="1"/>
</dbReference>
<dbReference type="InterPro" id="IPR009081">
    <property type="entry name" value="PP-bd_ACP"/>
</dbReference>
<keyword evidence="3" id="KW-1185">Reference proteome</keyword>
<gene>
    <name evidence="2" type="ORF">SAMN05444972_10277</name>
</gene>
<accession>A0A1I6PRA1</accession>